<dbReference type="STRING" id="597456.A0A0L7QR07"/>
<feature type="compositionally biased region" description="Basic and acidic residues" evidence="1">
    <location>
        <begin position="672"/>
        <end position="690"/>
    </location>
</feature>
<name>A0A0L7QR07_9HYME</name>
<keyword evidence="4" id="KW-1185">Reference proteome</keyword>
<evidence type="ECO:0000313" key="3">
    <source>
        <dbReference type="EMBL" id="KOC61063.1"/>
    </source>
</evidence>
<feature type="region of interest" description="Disordered" evidence="1">
    <location>
        <begin position="633"/>
        <end position="691"/>
    </location>
</feature>
<evidence type="ECO:0000259" key="2">
    <source>
        <dbReference type="Pfam" id="PF15236"/>
    </source>
</evidence>
<dbReference type="Proteomes" id="UP000053825">
    <property type="component" value="Unassembled WGS sequence"/>
</dbReference>
<feature type="region of interest" description="Disordered" evidence="1">
    <location>
        <begin position="342"/>
        <end position="371"/>
    </location>
</feature>
<dbReference type="EMBL" id="KQ414784">
    <property type="protein sequence ID" value="KOC61063.1"/>
    <property type="molecule type" value="Genomic_DNA"/>
</dbReference>
<accession>A0A0L7QR07</accession>
<evidence type="ECO:0000313" key="4">
    <source>
        <dbReference type="Proteomes" id="UP000053825"/>
    </source>
</evidence>
<protein>
    <recommendedName>
        <fullName evidence="2">CCDC66 domain-containing protein</fullName>
    </recommendedName>
</protein>
<dbReference type="PANTHER" id="PTHR22736">
    <property type="entry name" value="COILED-COIL DOMAIN-CONTAINING PROTEIN 66"/>
    <property type="match status" value="1"/>
</dbReference>
<gene>
    <name evidence="3" type="ORF">WH47_04329</name>
</gene>
<proteinExistence type="predicted"/>
<dbReference type="AlphaFoldDB" id="A0A0L7QR07"/>
<dbReference type="GO" id="GO:0005874">
    <property type="term" value="C:microtubule"/>
    <property type="evidence" value="ECO:0007669"/>
    <property type="project" value="TreeGrafter"/>
</dbReference>
<evidence type="ECO:0000256" key="1">
    <source>
        <dbReference type="SAM" id="MobiDB-lite"/>
    </source>
</evidence>
<reference evidence="3 4" key="1">
    <citation type="submission" date="2015-07" db="EMBL/GenBank/DDBJ databases">
        <title>The genome of Habropoda laboriosa.</title>
        <authorList>
            <person name="Pan H."/>
            <person name="Kapheim K."/>
        </authorList>
    </citation>
    <scope>NUCLEOTIDE SEQUENCE [LARGE SCALE GENOMIC DNA]</scope>
    <source>
        <strain evidence="3">0110345459</strain>
    </source>
</reference>
<organism evidence="3 4">
    <name type="scientific">Habropoda laboriosa</name>
    <dbReference type="NCBI Taxonomy" id="597456"/>
    <lineage>
        <taxon>Eukaryota</taxon>
        <taxon>Metazoa</taxon>
        <taxon>Ecdysozoa</taxon>
        <taxon>Arthropoda</taxon>
        <taxon>Hexapoda</taxon>
        <taxon>Insecta</taxon>
        <taxon>Pterygota</taxon>
        <taxon>Neoptera</taxon>
        <taxon>Endopterygota</taxon>
        <taxon>Hymenoptera</taxon>
        <taxon>Apocrita</taxon>
        <taxon>Aculeata</taxon>
        <taxon>Apoidea</taxon>
        <taxon>Anthophila</taxon>
        <taxon>Apidae</taxon>
        <taxon>Habropoda</taxon>
    </lineage>
</organism>
<feature type="compositionally biased region" description="Polar residues" evidence="1">
    <location>
        <begin position="128"/>
        <end position="152"/>
    </location>
</feature>
<dbReference type="GO" id="GO:0008017">
    <property type="term" value="F:microtubule binding"/>
    <property type="evidence" value="ECO:0007669"/>
    <property type="project" value="TreeGrafter"/>
</dbReference>
<dbReference type="InterPro" id="IPR040467">
    <property type="entry name" value="CCDC66_dom"/>
</dbReference>
<dbReference type="PANTHER" id="PTHR22736:SF2">
    <property type="entry name" value="COILED-COIL DOMAIN-CONTAINING PROTEIN 66"/>
    <property type="match status" value="1"/>
</dbReference>
<dbReference type="Pfam" id="PF15236">
    <property type="entry name" value="CCDC66"/>
    <property type="match status" value="1"/>
</dbReference>
<dbReference type="OrthoDB" id="10042846at2759"/>
<feature type="compositionally biased region" description="Basic and acidic residues" evidence="1">
    <location>
        <begin position="153"/>
        <end position="170"/>
    </location>
</feature>
<dbReference type="GO" id="GO:0005929">
    <property type="term" value="C:cilium"/>
    <property type="evidence" value="ECO:0007669"/>
    <property type="project" value="TreeGrafter"/>
</dbReference>
<feature type="domain" description="CCDC66" evidence="2">
    <location>
        <begin position="277"/>
        <end position="423"/>
    </location>
</feature>
<feature type="region of interest" description="Disordered" evidence="1">
    <location>
        <begin position="210"/>
        <end position="267"/>
    </location>
</feature>
<feature type="region of interest" description="Disordered" evidence="1">
    <location>
        <begin position="110"/>
        <end position="192"/>
    </location>
</feature>
<feature type="region of interest" description="Disordered" evidence="1">
    <location>
        <begin position="586"/>
        <end position="605"/>
    </location>
</feature>
<dbReference type="InterPro" id="IPR039183">
    <property type="entry name" value="CCD66"/>
</dbReference>
<dbReference type="GO" id="GO:0060271">
    <property type="term" value="P:cilium assembly"/>
    <property type="evidence" value="ECO:0007669"/>
    <property type="project" value="TreeGrafter"/>
</dbReference>
<feature type="compositionally biased region" description="Low complexity" evidence="1">
    <location>
        <begin position="225"/>
        <end position="235"/>
    </location>
</feature>
<sequence length="808" mass="92563">MFGRTSLVEQKRIQWAREREEMARLGGSWGLLKNNINIRTNIRTYPSGTRMSLAETKDKQSSSKPFRATEHYGSTVSLKSLATESSGNGGTSLKCLDCNGGSLINLHEQPEVSQIRHRSPSLPPIYNKDQQQYLSQGQQRDFATEGLQYNSEKSQRQQDHRTYDRYENSKNNHYVSQGEEREGETSGYASDSVDIPVSAKGTLLPGCKPPGAEMAEKTWQNPYHTTPDSSLPPSRRLSDGRIGELNRPRWGSVWGQETARGDPPPPSWLARLGHSSQVLVINHESASSSDSSTIGSIGSDNKTYLRGQNIPVDADILQEREVKRQKALELQTAIKKQLEEKDRLRKEEKERKLREERLEEERIEREREKEKERFEEEQRRVKERETAKLRQAEAMREVLEAAERLAKEQKKFRRKCEKSDDGDTMRDTIASSRDCQSNVSNESQFDQNCLSARTQKDVTFNNDNVKEKEDEEKVQVPISKDVAIVLSGRLEDSELLNKANLQLVNLVLTPTPRKLEHNSSNNLTVGLNTLIQHIGNSNIGPNTTRISSNIVENRLLTPSKYRVMNGRDFGTQTDIENDLQDFREKVQDSNVKDSSIKDRKDATNASKRDIEKCVNVGLTDEITVKTLPRLKSQVRRGIESRPQWNANRPGTRYRTQSEKDPHYQRRLRMRRRQVESSDERSRSPSPDRRKFINVKSKIRTLNRSKVKVDSYDADLSMDSLNSIIPLRTDKNGRIIVENKYEQNDKTRLENDCFNEADNVKESRNDNSNVWCGQEILSKLSTLKNGLLMKQIEWDSERCLVSPVASEIF</sequence>
<feature type="compositionally biased region" description="Basic and acidic residues" evidence="1">
    <location>
        <begin position="236"/>
        <end position="247"/>
    </location>
</feature>